<organism evidence="2 3">
    <name type="scientific">Acrocarpospora macrocephala</name>
    <dbReference type="NCBI Taxonomy" id="150177"/>
    <lineage>
        <taxon>Bacteria</taxon>
        <taxon>Bacillati</taxon>
        <taxon>Actinomycetota</taxon>
        <taxon>Actinomycetes</taxon>
        <taxon>Streptosporangiales</taxon>
        <taxon>Streptosporangiaceae</taxon>
        <taxon>Acrocarpospora</taxon>
    </lineage>
</organism>
<comment type="caution">
    <text evidence="2">The sequence shown here is derived from an EMBL/GenBank/DDBJ whole genome shotgun (WGS) entry which is preliminary data.</text>
</comment>
<sequence>MAAFSYYAIPLPLSSGSPGPDMGSISRQPGTTQRMLRSHPTAFAKETELDGEAFFQLFEVENVVQVEDVRAYTGRVATPALACDGSSRPAGPPGAGLVASTMQ</sequence>
<evidence type="ECO:0000256" key="1">
    <source>
        <dbReference type="SAM" id="MobiDB-lite"/>
    </source>
</evidence>
<evidence type="ECO:0000313" key="2">
    <source>
        <dbReference type="EMBL" id="GES09063.1"/>
    </source>
</evidence>
<dbReference type="Proteomes" id="UP000331127">
    <property type="component" value="Unassembled WGS sequence"/>
</dbReference>
<proteinExistence type="predicted"/>
<protein>
    <submittedName>
        <fullName evidence="2">Uncharacterized protein</fullName>
    </submittedName>
</protein>
<dbReference type="AlphaFoldDB" id="A0A5M3WQN2"/>
<feature type="region of interest" description="Disordered" evidence="1">
    <location>
        <begin position="14"/>
        <end position="33"/>
    </location>
</feature>
<dbReference type="EMBL" id="BLAE01000013">
    <property type="protein sequence ID" value="GES09063.1"/>
    <property type="molecule type" value="Genomic_DNA"/>
</dbReference>
<feature type="region of interest" description="Disordered" evidence="1">
    <location>
        <begin position="82"/>
        <end position="103"/>
    </location>
</feature>
<reference evidence="2 3" key="1">
    <citation type="submission" date="2019-10" db="EMBL/GenBank/DDBJ databases">
        <title>Whole genome shotgun sequence of Acrocarpospora macrocephala NBRC 16266.</title>
        <authorList>
            <person name="Ichikawa N."/>
            <person name="Kimura A."/>
            <person name="Kitahashi Y."/>
            <person name="Komaki H."/>
            <person name="Oguchi A."/>
        </authorList>
    </citation>
    <scope>NUCLEOTIDE SEQUENCE [LARGE SCALE GENOMIC DNA]</scope>
    <source>
        <strain evidence="2 3">NBRC 16266</strain>
    </source>
</reference>
<gene>
    <name evidence="2" type="ORF">Amac_026590</name>
</gene>
<evidence type="ECO:0000313" key="3">
    <source>
        <dbReference type="Proteomes" id="UP000331127"/>
    </source>
</evidence>
<keyword evidence="3" id="KW-1185">Reference proteome</keyword>
<name>A0A5M3WQN2_9ACTN</name>
<accession>A0A5M3WQN2</accession>